<organism evidence="2 3">
    <name type="scientific">Streptomyces paromomycinus</name>
    <name type="common">Streptomyces rimosus subsp. paromomycinus</name>
    <dbReference type="NCBI Taxonomy" id="92743"/>
    <lineage>
        <taxon>Bacteria</taxon>
        <taxon>Bacillati</taxon>
        <taxon>Actinomycetota</taxon>
        <taxon>Actinomycetes</taxon>
        <taxon>Kitasatosporales</taxon>
        <taxon>Streptomycetaceae</taxon>
        <taxon>Streptomyces</taxon>
    </lineage>
</organism>
<gene>
    <name evidence="2" type="ORF">GKJPGBOP_02163</name>
</gene>
<sequence length="246" mass="27921">MSLRRRDTHLAERGLQTGALPRPRPRATRLHLPSLVHPGRNSDQDQRHRAEEQPDSLPRKPERLSSLSTASIERRRTDGPALRQIRQPLGLRPLLASTDERQDAIPLTSSFASTHPRSRPRLRLRPRPHRPQHLTAPRVTPLTSHTAHTEPRRSNRAAPFAPSHTVRTESHRSHRVAHVTPLRSRRSLPPGRAPRATPRWSRSRSNNEHIHPQHVPAPPPFTSEPMRSRFLVPAVSVRDSHRSAAG</sequence>
<dbReference type="EMBL" id="BHZD01000001">
    <property type="protein sequence ID" value="GCD42499.1"/>
    <property type="molecule type" value="Genomic_DNA"/>
</dbReference>
<name>A0A401VZI2_STREY</name>
<feature type="compositionally biased region" description="Basic and acidic residues" evidence="1">
    <location>
        <begin position="40"/>
        <end position="63"/>
    </location>
</feature>
<accession>A0A401VZI2</accession>
<comment type="caution">
    <text evidence="2">The sequence shown here is derived from an EMBL/GenBank/DDBJ whole genome shotgun (WGS) entry which is preliminary data.</text>
</comment>
<evidence type="ECO:0000313" key="2">
    <source>
        <dbReference type="EMBL" id="GCD42499.1"/>
    </source>
</evidence>
<feature type="compositionally biased region" description="Basic residues" evidence="1">
    <location>
        <begin position="116"/>
        <end position="132"/>
    </location>
</feature>
<reference evidence="2 3" key="1">
    <citation type="submission" date="2018-11" db="EMBL/GenBank/DDBJ databases">
        <title>Whole genome sequence of Streptomyces paromomycinus NBRC 15454(T).</title>
        <authorList>
            <person name="Komaki H."/>
            <person name="Tamura T."/>
        </authorList>
    </citation>
    <scope>NUCLEOTIDE SEQUENCE [LARGE SCALE GENOMIC DNA]</scope>
    <source>
        <strain evidence="2 3">NBRC 15454</strain>
    </source>
</reference>
<feature type="compositionally biased region" description="Basic and acidic residues" evidence="1">
    <location>
        <begin position="1"/>
        <end position="12"/>
    </location>
</feature>
<dbReference type="Proteomes" id="UP000286746">
    <property type="component" value="Unassembled WGS sequence"/>
</dbReference>
<protein>
    <submittedName>
        <fullName evidence="2">Uncharacterized protein</fullName>
    </submittedName>
</protein>
<dbReference type="AlphaFoldDB" id="A0A401VZI2"/>
<evidence type="ECO:0000256" key="1">
    <source>
        <dbReference type="SAM" id="MobiDB-lite"/>
    </source>
</evidence>
<feature type="region of interest" description="Disordered" evidence="1">
    <location>
        <begin position="1"/>
        <end position="226"/>
    </location>
</feature>
<keyword evidence="3" id="KW-1185">Reference proteome</keyword>
<feature type="compositionally biased region" description="Low complexity" evidence="1">
    <location>
        <begin position="187"/>
        <end position="196"/>
    </location>
</feature>
<proteinExistence type="predicted"/>
<evidence type="ECO:0000313" key="3">
    <source>
        <dbReference type="Proteomes" id="UP000286746"/>
    </source>
</evidence>